<dbReference type="InterPro" id="IPR005467">
    <property type="entry name" value="His_kinase_dom"/>
</dbReference>
<dbReference type="PANTHER" id="PTHR43047">
    <property type="entry name" value="TWO-COMPONENT HISTIDINE PROTEIN KINASE"/>
    <property type="match status" value="1"/>
</dbReference>
<keyword evidence="5 9" id="KW-0418">Kinase</keyword>
<evidence type="ECO:0000256" key="5">
    <source>
        <dbReference type="ARBA" id="ARBA00022777"/>
    </source>
</evidence>
<protein>
    <recommendedName>
        <fullName evidence="2">histidine kinase</fullName>
        <ecNumber evidence="2">2.7.13.3</ecNumber>
    </recommendedName>
</protein>
<dbReference type="CDD" id="cd00082">
    <property type="entry name" value="HisKA"/>
    <property type="match status" value="1"/>
</dbReference>
<dbReference type="PRINTS" id="PR00344">
    <property type="entry name" value="BCTRLSENSOR"/>
</dbReference>
<dbReference type="Gene3D" id="1.10.287.130">
    <property type="match status" value="1"/>
</dbReference>
<comment type="catalytic activity">
    <reaction evidence="1">
        <text>ATP + protein L-histidine = ADP + protein N-phospho-L-histidine.</text>
        <dbReference type="EC" id="2.7.13.3"/>
    </reaction>
</comment>
<dbReference type="InterPro" id="IPR036890">
    <property type="entry name" value="HATPase_C_sf"/>
</dbReference>
<evidence type="ECO:0000256" key="1">
    <source>
        <dbReference type="ARBA" id="ARBA00000085"/>
    </source>
</evidence>
<accession>A0A2U8VUK6</accession>
<dbReference type="InterPro" id="IPR000014">
    <property type="entry name" value="PAS"/>
</dbReference>
<dbReference type="InterPro" id="IPR035965">
    <property type="entry name" value="PAS-like_dom_sf"/>
</dbReference>
<dbReference type="Proteomes" id="UP000246058">
    <property type="component" value="Chromosome"/>
</dbReference>
<evidence type="ECO:0000313" key="9">
    <source>
        <dbReference type="EMBL" id="AWN37464.1"/>
    </source>
</evidence>
<evidence type="ECO:0000313" key="10">
    <source>
        <dbReference type="Proteomes" id="UP000246058"/>
    </source>
</evidence>
<feature type="domain" description="Histidine kinase" evidence="7">
    <location>
        <begin position="747"/>
        <end position="970"/>
    </location>
</feature>
<feature type="region of interest" description="Disordered" evidence="6">
    <location>
        <begin position="426"/>
        <end position="463"/>
    </location>
</feature>
<dbReference type="Pfam" id="PF00512">
    <property type="entry name" value="HisKA"/>
    <property type="match status" value="1"/>
</dbReference>
<feature type="compositionally biased region" description="Low complexity" evidence="6">
    <location>
        <begin position="621"/>
        <end position="634"/>
    </location>
</feature>
<dbReference type="SMART" id="SM00091">
    <property type="entry name" value="PAS"/>
    <property type="match status" value="2"/>
</dbReference>
<dbReference type="GO" id="GO:0000155">
    <property type="term" value="F:phosphorelay sensor kinase activity"/>
    <property type="evidence" value="ECO:0007669"/>
    <property type="project" value="InterPro"/>
</dbReference>
<dbReference type="InterPro" id="IPR003594">
    <property type="entry name" value="HATPase_dom"/>
</dbReference>
<dbReference type="SMART" id="SM00387">
    <property type="entry name" value="HATPase_c"/>
    <property type="match status" value="1"/>
</dbReference>
<dbReference type="AlphaFoldDB" id="A0A2U8VUK6"/>
<feature type="region of interest" description="Disordered" evidence="6">
    <location>
        <begin position="145"/>
        <end position="182"/>
    </location>
</feature>
<dbReference type="EMBL" id="CP029551">
    <property type="protein sequence ID" value="AWN37464.1"/>
    <property type="molecule type" value="Genomic_DNA"/>
</dbReference>
<organism evidence="9 10">
    <name type="scientific">Methylobacterium radiodurans</name>
    <dbReference type="NCBI Taxonomy" id="2202828"/>
    <lineage>
        <taxon>Bacteria</taxon>
        <taxon>Pseudomonadati</taxon>
        <taxon>Pseudomonadota</taxon>
        <taxon>Alphaproteobacteria</taxon>
        <taxon>Hyphomicrobiales</taxon>
        <taxon>Methylobacteriaceae</taxon>
        <taxon>Methylobacterium</taxon>
    </lineage>
</organism>
<dbReference type="CDD" id="cd00130">
    <property type="entry name" value="PAS"/>
    <property type="match status" value="1"/>
</dbReference>
<feature type="compositionally biased region" description="Low complexity" evidence="6">
    <location>
        <begin position="426"/>
        <end position="435"/>
    </location>
</feature>
<dbReference type="SUPFAM" id="SSF55874">
    <property type="entry name" value="ATPase domain of HSP90 chaperone/DNA topoisomerase II/histidine kinase"/>
    <property type="match status" value="1"/>
</dbReference>
<dbReference type="GO" id="GO:0005886">
    <property type="term" value="C:plasma membrane"/>
    <property type="evidence" value="ECO:0007669"/>
    <property type="project" value="TreeGrafter"/>
</dbReference>
<evidence type="ECO:0000256" key="2">
    <source>
        <dbReference type="ARBA" id="ARBA00012438"/>
    </source>
</evidence>
<name>A0A2U8VUK6_9HYPH</name>
<dbReference type="Pfam" id="PF13188">
    <property type="entry name" value="PAS_8"/>
    <property type="match status" value="2"/>
</dbReference>
<keyword evidence="4" id="KW-0808">Transferase</keyword>
<dbReference type="InterPro" id="IPR004358">
    <property type="entry name" value="Sig_transdc_His_kin-like_C"/>
</dbReference>
<evidence type="ECO:0000256" key="3">
    <source>
        <dbReference type="ARBA" id="ARBA00022553"/>
    </source>
</evidence>
<feature type="region of interest" description="Disordered" evidence="6">
    <location>
        <begin position="1"/>
        <end position="42"/>
    </location>
</feature>
<dbReference type="PROSITE" id="PS50109">
    <property type="entry name" value="HIS_KIN"/>
    <property type="match status" value="1"/>
</dbReference>
<dbReference type="PROSITE" id="PS50112">
    <property type="entry name" value="PAS"/>
    <property type="match status" value="1"/>
</dbReference>
<dbReference type="InterPro" id="IPR003661">
    <property type="entry name" value="HisK_dim/P_dom"/>
</dbReference>
<reference evidence="9 10" key="1">
    <citation type="submission" date="2018-05" db="EMBL/GenBank/DDBJ databases">
        <title>Complete Genome Sequence of Methylobacterium sp. 17Sr1-43.</title>
        <authorList>
            <person name="Srinivasan S."/>
        </authorList>
    </citation>
    <scope>NUCLEOTIDE SEQUENCE [LARGE SCALE GENOMIC DNA]</scope>
    <source>
        <strain evidence="9 10">17Sr1-43</strain>
    </source>
</reference>
<dbReference type="InterPro" id="IPR036097">
    <property type="entry name" value="HisK_dim/P_sf"/>
</dbReference>
<evidence type="ECO:0000259" key="8">
    <source>
        <dbReference type="PROSITE" id="PS50112"/>
    </source>
</evidence>
<gene>
    <name evidence="9" type="ORF">DK427_18475</name>
</gene>
<dbReference type="Pfam" id="PF02518">
    <property type="entry name" value="HATPase_c"/>
    <property type="match status" value="1"/>
</dbReference>
<dbReference type="Gene3D" id="3.30.565.10">
    <property type="entry name" value="Histidine kinase-like ATPase, C-terminal domain"/>
    <property type="match status" value="1"/>
</dbReference>
<dbReference type="SMART" id="SM00388">
    <property type="entry name" value="HisKA"/>
    <property type="match status" value="1"/>
</dbReference>
<keyword evidence="3" id="KW-0597">Phosphoprotein</keyword>
<feature type="domain" description="PAS" evidence="8">
    <location>
        <begin position="643"/>
        <end position="687"/>
    </location>
</feature>
<dbReference type="GO" id="GO:0009927">
    <property type="term" value="F:histidine phosphotransfer kinase activity"/>
    <property type="evidence" value="ECO:0007669"/>
    <property type="project" value="TreeGrafter"/>
</dbReference>
<dbReference type="KEGG" id="meti:DK427_18475"/>
<dbReference type="PANTHER" id="PTHR43047:SF72">
    <property type="entry name" value="OSMOSENSING HISTIDINE PROTEIN KINASE SLN1"/>
    <property type="match status" value="1"/>
</dbReference>
<feature type="compositionally biased region" description="Acidic residues" evidence="6">
    <location>
        <begin position="444"/>
        <end position="455"/>
    </location>
</feature>
<evidence type="ECO:0000259" key="7">
    <source>
        <dbReference type="PROSITE" id="PS50109"/>
    </source>
</evidence>
<dbReference type="SUPFAM" id="SSF55785">
    <property type="entry name" value="PYP-like sensor domain (PAS domain)"/>
    <property type="match status" value="1"/>
</dbReference>
<proteinExistence type="predicted"/>
<sequence length="974" mass="98596">MAGGAGLNDRDSSGSGTVPAPDAAWDTNWDDSWDGEPPSAGGARLVLAEDGARVLRAEPGASGLVRALAPEGALPPAIARQIRRGVEAGRGPRMLRLRLDPRGIAPPTLCRAVQGRAADGSGLILLAVIGTLPALRAAPAPVRVPDAAPAASPDEDPNPSPPSAVPSPTASEPDAPRPGDRFLWRSDAADALTQVSGGGDALAGLVGASWADLAGSGRLDEAAAFLDALAQRRTFRGLGAVLALDDGLAVAADLSGAPLGRPGQAFQGYGGFGIVRAVGKREADGAAAAPQTPVAGAAATAVREDAVGHRDAAGAAETEDLAEVVSKPALEPAEPASVPREPDALAASYPLAPPFGPGLGADTVAMATMAAPLLAAWLRQDWFGPPARISDPVPAQGLVQGPVQEPVQGPVQEPAAVQAPVPAAANPAATLDPAPMIADRPEDGPEPDPVAEEAEPPASALSMSEHDAFREIARALGVRYAGDAVDAASEGAPADPAERGAVMPFSFAAPTARPEPEPAALLDGVPGPLLLLRGPEILAANRAFLDLAGYPDLAALRAAGLARLFPAPLPDPLPEGATRALQTRNGTVRTVALAQGAMPWPGGPAACLLLRPLAEATSDGPALAPATRPALPLPGREAEPGADADTLGAALDAVAEGVVVADAAGRVLALNRAAADLLGRDPRAARGAALGDLLPGADEGPDGAIAIDGRRLALHSAALGAGRRALLLRPEPPPPEGPGFVARFLAQLDREIRTPLTGILGFVDVMLKEPYGPLGHARYRSYLSDVRASGEQVLGLVADLVDLATVETGGLPMSRRPLPLNDLVAACVAEMQAEAARGRIVLRTSFAEDLAPLEADEPSLARAARLVIGNAIRLTGAGGQVIVSTNPAERGGVALRVRDTGTGMSPEEIAFALEPFRGRPEAGGLDGTQAGAGLGLPLSRALVEANDGRLSISSRKDEGTLVEILLPGRAARYG</sequence>
<dbReference type="OrthoDB" id="9801651at2"/>
<dbReference type="SUPFAM" id="SSF47384">
    <property type="entry name" value="Homodimeric domain of signal transducing histidine kinase"/>
    <property type="match status" value="1"/>
</dbReference>
<evidence type="ECO:0000256" key="4">
    <source>
        <dbReference type="ARBA" id="ARBA00022679"/>
    </source>
</evidence>
<feature type="region of interest" description="Disordered" evidence="6">
    <location>
        <begin position="619"/>
        <end position="643"/>
    </location>
</feature>
<keyword evidence="10" id="KW-1185">Reference proteome</keyword>
<dbReference type="Gene3D" id="3.30.450.20">
    <property type="entry name" value="PAS domain"/>
    <property type="match status" value="1"/>
</dbReference>
<dbReference type="EC" id="2.7.13.3" evidence="2"/>
<evidence type="ECO:0000256" key="6">
    <source>
        <dbReference type="SAM" id="MobiDB-lite"/>
    </source>
</evidence>